<proteinExistence type="predicted"/>
<evidence type="ECO:0000256" key="1">
    <source>
        <dbReference type="SAM" id="SignalP"/>
    </source>
</evidence>
<evidence type="ECO:0008006" key="4">
    <source>
        <dbReference type="Google" id="ProtNLM"/>
    </source>
</evidence>
<organism evidence="2 3">
    <name type="scientific">Actinomadura namibiensis</name>
    <dbReference type="NCBI Taxonomy" id="182080"/>
    <lineage>
        <taxon>Bacteria</taxon>
        <taxon>Bacillati</taxon>
        <taxon>Actinomycetota</taxon>
        <taxon>Actinomycetes</taxon>
        <taxon>Streptosporangiales</taxon>
        <taxon>Thermomonosporaceae</taxon>
        <taxon>Actinomadura</taxon>
    </lineage>
</organism>
<sequence>MRKRLALTATAAMAAALTSALTSAVPAQATPQAAAAAPGPFYWIVNNDTGKALLPYQHSKDSGQPLIQSNEFNGGATHWKIRTTPNDTMLENRHSHLCANALVAGGLMRQEYCGSPGTKWWVSNTSDMWAGRPVTFRNLQLNNQCMTAFGAVTKATTCIGATTQYFRLVRVPGT</sequence>
<protein>
    <recommendedName>
        <fullName evidence="4">Ricin B lectin domain-containing protein</fullName>
    </recommendedName>
</protein>
<dbReference type="AlphaFoldDB" id="A0A7W3QSE2"/>
<dbReference type="Gene3D" id="2.80.10.50">
    <property type="match status" value="1"/>
</dbReference>
<accession>A0A7W3QSE2</accession>
<dbReference type="Proteomes" id="UP000572680">
    <property type="component" value="Unassembled WGS sequence"/>
</dbReference>
<dbReference type="SUPFAM" id="SSF50370">
    <property type="entry name" value="Ricin B-like lectins"/>
    <property type="match status" value="1"/>
</dbReference>
<reference evidence="2 3" key="1">
    <citation type="submission" date="2020-08" db="EMBL/GenBank/DDBJ databases">
        <title>Genomic Encyclopedia of Type Strains, Phase IV (KMG-IV): sequencing the most valuable type-strain genomes for metagenomic binning, comparative biology and taxonomic classification.</title>
        <authorList>
            <person name="Goeker M."/>
        </authorList>
    </citation>
    <scope>NUCLEOTIDE SEQUENCE [LARGE SCALE GENOMIC DNA]</scope>
    <source>
        <strain evidence="2 3">DSM 44197</strain>
    </source>
</reference>
<evidence type="ECO:0000313" key="3">
    <source>
        <dbReference type="Proteomes" id="UP000572680"/>
    </source>
</evidence>
<name>A0A7W3QSE2_ACTNM</name>
<keyword evidence="1" id="KW-0732">Signal</keyword>
<comment type="caution">
    <text evidence="2">The sequence shown here is derived from an EMBL/GenBank/DDBJ whole genome shotgun (WGS) entry which is preliminary data.</text>
</comment>
<dbReference type="EMBL" id="JACJIA010000031">
    <property type="protein sequence ID" value="MBA8957764.1"/>
    <property type="molecule type" value="Genomic_DNA"/>
</dbReference>
<dbReference type="RefSeq" id="WP_182849552.1">
    <property type="nucleotide sequence ID" value="NZ_BAAALP010000164.1"/>
</dbReference>
<dbReference type="CDD" id="cd00161">
    <property type="entry name" value="beta-trefoil_Ricin-like"/>
    <property type="match status" value="1"/>
</dbReference>
<evidence type="ECO:0000313" key="2">
    <source>
        <dbReference type="EMBL" id="MBA8957764.1"/>
    </source>
</evidence>
<dbReference type="InterPro" id="IPR035992">
    <property type="entry name" value="Ricin_B-like_lectins"/>
</dbReference>
<feature type="signal peptide" evidence="1">
    <location>
        <begin position="1"/>
        <end position="29"/>
    </location>
</feature>
<keyword evidence="3" id="KW-1185">Reference proteome</keyword>
<feature type="chain" id="PRO_5031046564" description="Ricin B lectin domain-containing protein" evidence="1">
    <location>
        <begin position="30"/>
        <end position="174"/>
    </location>
</feature>
<gene>
    <name evidence="2" type="ORF">HNR61_009464</name>
</gene>